<reference evidence="1" key="2">
    <citation type="submission" date="2025-09" db="UniProtKB">
        <authorList>
            <consortium name="EnsemblPlants"/>
        </authorList>
    </citation>
    <scope>IDENTIFICATION</scope>
</reference>
<accession>A0ACD5VM32</accession>
<proteinExistence type="predicted"/>
<protein>
    <submittedName>
        <fullName evidence="1">Uncharacterized protein</fullName>
    </submittedName>
</protein>
<sequence>MGSPAPPVPMDPIREALTRVRGEDPQDVEALIGRILKYIHFVLPDPPVSRHGILRARRPHDCVDRLSALPVTLLRNIVSRLPDKDAARTAALATRWRGLWRSVPLVLVDSHLLTPAAAAAASGDQVACAEARRVTATVSRVLAAHPGPFRCVHLTCSYMAEFPSLLVRWFQTLAVKGVQDLVLVNRPFPIAFDLPATLFGMSALTRLYLGFFKFPDTAGLPRTGSFPKLRELGLCTVVIFNPDMDFVIARSPALEILSIQANMLTDRLRLVSRSLRCVQVIGGIDLDILLEYAPHLERLIVWSAWLNKCSSRRIKIAPAPALSILAYLEPEFYTLEVGNTVIKADTRASPTTMVPTVKILGLKVRFGIRDEVKLLPAYLRCFPSVERLHIESKKTAEPTGKLNLNFWKEASAIECVQSHIKLMMFHNFHGDQSELSFLQFFLESAPMLTKLAIVYPKGTFTSMTEAKSKLEPLFSAKWASTCCSLVLFEGFYAEGKEPSQFRNFKRGSNFSVRDPFAVIIRA</sequence>
<evidence type="ECO:0000313" key="1">
    <source>
        <dbReference type="EnsemblPlants" id="AVESA.00010b.r2.3CG0461130.1.CDS"/>
    </source>
</evidence>
<reference evidence="1" key="1">
    <citation type="submission" date="2021-05" db="EMBL/GenBank/DDBJ databases">
        <authorList>
            <person name="Scholz U."/>
            <person name="Mascher M."/>
            <person name="Fiebig A."/>
        </authorList>
    </citation>
    <scope>NUCLEOTIDE SEQUENCE [LARGE SCALE GENOMIC DNA]</scope>
</reference>
<dbReference type="EnsemblPlants" id="AVESA.00010b.r2.3CG0461130.1">
    <property type="protein sequence ID" value="AVESA.00010b.r2.3CG0461130.1.CDS"/>
    <property type="gene ID" value="AVESA.00010b.r2.3CG0461130"/>
</dbReference>
<evidence type="ECO:0000313" key="2">
    <source>
        <dbReference type="Proteomes" id="UP001732700"/>
    </source>
</evidence>
<keyword evidence="2" id="KW-1185">Reference proteome</keyword>
<dbReference type="Proteomes" id="UP001732700">
    <property type="component" value="Chromosome 3C"/>
</dbReference>
<organism evidence="1 2">
    <name type="scientific">Avena sativa</name>
    <name type="common">Oat</name>
    <dbReference type="NCBI Taxonomy" id="4498"/>
    <lineage>
        <taxon>Eukaryota</taxon>
        <taxon>Viridiplantae</taxon>
        <taxon>Streptophyta</taxon>
        <taxon>Embryophyta</taxon>
        <taxon>Tracheophyta</taxon>
        <taxon>Spermatophyta</taxon>
        <taxon>Magnoliopsida</taxon>
        <taxon>Liliopsida</taxon>
        <taxon>Poales</taxon>
        <taxon>Poaceae</taxon>
        <taxon>BOP clade</taxon>
        <taxon>Pooideae</taxon>
        <taxon>Poodae</taxon>
        <taxon>Poeae</taxon>
        <taxon>Poeae Chloroplast Group 1 (Aveneae type)</taxon>
        <taxon>Aveninae</taxon>
        <taxon>Avena</taxon>
    </lineage>
</organism>
<name>A0ACD5VM32_AVESA</name>